<dbReference type="OrthoDB" id="5831905at2759"/>
<evidence type="ECO:0000256" key="4">
    <source>
        <dbReference type="ARBA" id="ARBA00022989"/>
    </source>
</evidence>
<comment type="subcellular location">
    <subcellularLocation>
        <location evidence="1">Membrane</location>
        <topology evidence="1">Multi-pass membrane protein</topology>
    </subcellularLocation>
</comment>
<dbReference type="GO" id="GO:0005886">
    <property type="term" value="C:plasma membrane"/>
    <property type="evidence" value="ECO:0007669"/>
    <property type="project" value="InterPro"/>
</dbReference>
<evidence type="ECO:0000256" key="2">
    <source>
        <dbReference type="ARBA" id="ARBA00006510"/>
    </source>
</evidence>
<dbReference type="InterPro" id="IPR012496">
    <property type="entry name" value="TMC_dom"/>
</dbReference>
<organism evidence="9">
    <name type="scientific">Lepeophtheirus salmonis</name>
    <name type="common">Salmon louse</name>
    <name type="synonym">Caligus salmonis</name>
    <dbReference type="NCBI Taxonomy" id="72036"/>
    <lineage>
        <taxon>Eukaryota</taxon>
        <taxon>Metazoa</taxon>
        <taxon>Ecdysozoa</taxon>
        <taxon>Arthropoda</taxon>
        <taxon>Crustacea</taxon>
        <taxon>Multicrustacea</taxon>
        <taxon>Hexanauplia</taxon>
        <taxon>Copepoda</taxon>
        <taxon>Siphonostomatoida</taxon>
        <taxon>Caligidae</taxon>
        <taxon>Lepeophtheirus</taxon>
    </lineage>
</organism>
<comment type="similarity">
    <text evidence="2">Belongs to the TMC family.</text>
</comment>
<keyword evidence="4 7" id="KW-1133">Transmembrane helix</keyword>
<keyword evidence="3 7" id="KW-0812">Transmembrane</keyword>
<feature type="transmembrane region" description="Helical" evidence="7">
    <location>
        <begin position="267"/>
        <end position="287"/>
    </location>
</feature>
<dbReference type="PANTHER" id="PTHR23302">
    <property type="entry name" value="TRANSMEMBRANE CHANNEL-RELATED"/>
    <property type="match status" value="1"/>
</dbReference>
<feature type="domain" description="TMC" evidence="8">
    <location>
        <begin position="88"/>
        <end position="202"/>
    </location>
</feature>
<dbReference type="EMBL" id="HACA01004834">
    <property type="protein sequence ID" value="CDW22195.1"/>
    <property type="molecule type" value="Transcribed_RNA"/>
</dbReference>
<feature type="compositionally biased region" description="Basic and acidic residues" evidence="6">
    <location>
        <begin position="305"/>
        <end position="316"/>
    </location>
</feature>
<dbReference type="PANTHER" id="PTHR23302:SF40">
    <property type="entry name" value="TRANSMEMBRANE CHANNEL-LIKE PROTEIN"/>
    <property type="match status" value="1"/>
</dbReference>
<evidence type="ECO:0000256" key="1">
    <source>
        <dbReference type="ARBA" id="ARBA00004141"/>
    </source>
</evidence>
<feature type="transmembrane region" description="Helical" evidence="7">
    <location>
        <begin position="159"/>
        <end position="180"/>
    </location>
</feature>
<proteinExistence type="inferred from homology"/>
<evidence type="ECO:0000256" key="3">
    <source>
        <dbReference type="ARBA" id="ARBA00022692"/>
    </source>
</evidence>
<evidence type="ECO:0000259" key="8">
    <source>
        <dbReference type="Pfam" id="PF07810"/>
    </source>
</evidence>
<dbReference type="InterPro" id="IPR038900">
    <property type="entry name" value="TMC"/>
</dbReference>
<keyword evidence="5 7" id="KW-0472">Membrane</keyword>
<sequence>STHLLNQTEEDECLSCYIMHPKVAPLKTPKSDICYVKICKNHRSLPGSLENITTIQTQQPEKSLDKCSVAINKYSHDIKERIKLRKLCWETMFGQELVKLTIMDTIFTLFSIIIVDFGRSLFLRYINPCWFWDLEKQFPKYPDFKVAENILHLVNNQGMIWMGLFMAPGLPAINLLKLVIIMNARCWAVMTSNVPHEIVFKAGSNNFYFVLLLQMLFLCTLPVAYTIVWLKPSWHCGPFSKYDRIYKVLSELIISTIPKELHGILDYISSPGCVIPVFLLLILIIYYQSSLTALLRESNEDLKNQLHHERTEERRKLQQTKQSGNKKNPDVQDRWKKLLEGNFSSMSGKTKRRISGLSEKTVNQELPSIIYDDEPIIESMQVTDERDPGLKDEEEVPIIHISSDQDHEIIEILGEEDEEKFEKTVLI</sequence>
<dbReference type="Pfam" id="PF07810">
    <property type="entry name" value="TMC"/>
    <property type="match status" value="1"/>
</dbReference>
<name>A0A0K2T8Q8_LEPSM</name>
<feature type="region of interest" description="Disordered" evidence="6">
    <location>
        <begin position="305"/>
        <end position="331"/>
    </location>
</feature>
<feature type="non-terminal residue" evidence="9">
    <location>
        <position position="1"/>
    </location>
</feature>
<reference evidence="9" key="1">
    <citation type="submission" date="2014-05" db="EMBL/GenBank/DDBJ databases">
        <authorList>
            <person name="Chronopoulou M."/>
        </authorList>
    </citation>
    <scope>NUCLEOTIDE SEQUENCE</scope>
    <source>
        <tissue evidence="9">Whole organism</tissue>
    </source>
</reference>
<evidence type="ECO:0000313" key="9">
    <source>
        <dbReference type="EMBL" id="CDW22195.1"/>
    </source>
</evidence>
<dbReference type="GO" id="GO:0008381">
    <property type="term" value="F:mechanosensitive monoatomic ion channel activity"/>
    <property type="evidence" value="ECO:0007669"/>
    <property type="project" value="TreeGrafter"/>
</dbReference>
<evidence type="ECO:0000256" key="7">
    <source>
        <dbReference type="SAM" id="Phobius"/>
    </source>
</evidence>
<feature type="transmembrane region" description="Helical" evidence="7">
    <location>
        <begin position="207"/>
        <end position="230"/>
    </location>
</feature>
<protein>
    <submittedName>
        <fullName evidence="9">Transmembrane channellike protein 3like [Megachile rotundata]</fullName>
    </submittedName>
</protein>
<dbReference type="AlphaFoldDB" id="A0A0K2T8Q8"/>
<accession>A0A0K2T8Q8</accession>
<evidence type="ECO:0000256" key="6">
    <source>
        <dbReference type="SAM" id="MobiDB-lite"/>
    </source>
</evidence>
<evidence type="ECO:0000256" key="5">
    <source>
        <dbReference type="ARBA" id="ARBA00023136"/>
    </source>
</evidence>